<accession>A0AAW0TDF5</accession>
<organism evidence="2 3">
    <name type="scientific">Scylla paramamosain</name>
    <name type="common">Mud crab</name>
    <dbReference type="NCBI Taxonomy" id="85552"/>
    <lineage>
        <taxon>Eukaryota</taxon>
        <taxon>Metazoa</taxon>
        <taxon>Ecdysozoa</taxon>
        <taxon>Arthropoda</taxon>
        <taxon>Crustacea</taxon>
        <taxon>Multicrustacea</taxon>
        <taxon>Malacostraca</taxon>
        <taxon>Eumalacostraca</taxon>
        <taxon>Eucarida</taxon>
        <taxon>Decapoda</taxon>
        <taxon>Pleocyemata</taxon>
        <taxon>Brachyura</taxon>
        <taxon>Eubrachyura</taxon>
        <taxon>Portunoidea</taxon>
        <taxon>Portunidae</taxon>
        <taxon>Portuninae</taxon>
        <taxon>Scylla</taxon>
    </lineage>
</organism>
<gene>
    <name evidence="2" type="ORF">O3P69_014309</name>
</gene>
<evidence type="ECO:0000256" key="1">
    <source>
        <dbReference type="SAM" id="MobiDB-lite"/>
    </source>
</evidence>
<dbReference type="Proteomes" id="UP001487740">
    <property type="component" value="Unassembled WGS sequence"/>
</dbReference>
<name>A0AAW0TDF5_SCYPA</name>
<protein>
    <submittedName>
        <fullName evidence="2">Uncharacterized protein</fullName>
    </submittedName>
</protein>
<sequence>MERRRGGGSEYLYRKGYNPPFQILVSRLNFAAPTPIQRCARQVECGSIDYFIRDRKELQVCPSYRTPACSPKAARRPTSRMSIITVSNELSVLVLETEEEEEEEEGYSGDDKVTLEEEEEEKDRGQEEEKAEEEEEKEKVEKGKEEKEEEKDVK</sequence>
<feature type="region of interest" description="Disordered" evidence="1">
    <location>
        <begin position="95"/>
        <end position="154"/>
    </location>
</feature>
<feature type="compositionally biased region" description="Basic and acidic residues" evidence="1">
    <location>
        <begin position="137"/>
        <end position="154"/>
    </location>
</feature>
<keyword evidence="3" id="KW-1185">Reference proteome</keyword>
<dbReference type="EMBL" id="JARAKH010000034">
    <property type="protein sequence ID" value="KAK8384647.1"/>
    <property type="molecule type" value="Genomic_DNA"/>
</dbReference>
<reference evidence="2 3" key="1">
    <citation type="submission" date="2023-03" db="EMBL/GenBank/DDBJ databases">
        <title>High-quality genome of Scylla paramamosain provides insights in environmental adaptation.</title>
        <authorList>
            <person name="Zhang L."/>
        </authorList>
    </citation>
    <scope>NUCLEOTIDE SEQUENCE [LARGE SCALE GENOMIC DNA]</scope>
    <source>
        <strain evidence="2">LZ_2023a</strain>
        <tissue evidence="2">Muscle</tissue>
    </source>
</reference>
<evidence type="ECO:0000313" key="2">
    <source>
        <dbReference type="EMBL" id="KAK8384647.1"/>
    </source>
</evidence>
<evidence type="ECO:0000313" key="3">
    <source>
        <dbReference type="Proteomes" id="UP001487740"/>
    </source>
</evidence>
<proteinExistence type="predicted"/>
<comment type="caution">
    <text evidence="2">The sequence shown here is derived from an EMBL/GenBank/DDBJ whole genome shotgun (WGS) entry which is preliminary data.</text>
</comment>
<feature type="compositionally biased region" description="Acidic residues" evidence="1">
    <location>
        <begin position="96"/>
        <end position="108"/>
    </location>
</feature>
<dbReference type="AlphaFoldDB" id="A0AAW0TDF5"/>